<dbReference type="Proteomes" id="UP001489719">
    <property type="component" value="Unassembled WGS sequence"/>
</dbReference>
<name>A0ACC3TXU5_9ASCO</name>
<keyword evidence="2" id="KW-1185">Reference proteome</keyword>
<evidence type="ECO:0000313" key="2">
    <source>
        <dbReference type="Proteomes" id="UP001489719"/>
    </source>
</evidence>
<dbReference type="EMBL" id="MU970038">
    <property type="protein sequence ID" value="KAK9325831.1"/>
    <property type="molecule type" value="Genomic_DNA"/>
</dbReference>
<comment type="caution">
    <text evidence="1">The sequence shown here is derived from an EMBL/GenBank/DDBJ whole genome shotgun (WGS) entry which is preliminary data.</text>
</comment>
<gene>
    <name evidence="1" type="ORF">V1517DRAFT_365102</name>
</gene>
<protein>
    <submittedName>
        <fullName evidence="1">Uncharacterized protein</fullName>
    </submittedName>
</protein>
<evidence type="ECO:0000313" key="1">
    <source>
        <dbReference type="EMBL" id="KAK9325831.1"/>
    </source>
</evidence>
<organism evidence="1 2">
    <name type="scientific">Lipomyces orientalis</name>
    <dbReference type="NCBI Taxonomy" id="1233043"/>
    <lineage>
        <taxon>Eukaryota</taxon>
        <taxon>Fungi</taxon>
        <taxon>Dikarya</taxon>
        <taxon>Ascomycota</taxon>
        <taxon>Saccharomycotina</taxon>
        <taxon>Lipomycetes</taxon>
        <taxon>Lipomycetales</taxon>
        <taxon>Lipomycetaceae</taxon>
        <taxon>Lipomyces</taxon>
    </lineage>
</organism>
<proteinExistence type="predicted"/>
<accession>A0ACC3TXU5</accession>
<reference evidence="2" key="1">
    <citation type="journal article" date="2024" name="Front. Bioeng. Biotechnol.">
        <title>Genome-scale model development and genomic sequencing of the oleaginous clade Lipomyces.</title>
        <authorList>
            <person name="Czajka J.J."/>
            <person name="Han Y."/>
            <person name="Kim J."/>
            <person name="Mondo S.J."/>
            <person name="Hofstad B.A."/>
            <person name="Robles A."/>
            <person name="Haridas S."/>
            <person name="Riley R."/>
            <person name="LaButti K."/>
            <person name="Pangilinan J."/>
            <person name="Andreopoulos W."/>
            <person name="Lipzen A."/>
            <person name="Yan J."/>
            <person name="Wang M."/>
            <person name="Ng V."/>
            <person name="Grigoriev I.V."/>
            <person name="Spatafora J.W."/>
            <person name="Magnuson J.K."/>
            <person name="Baker S.E."/>
            <person name="Pomraning K.R."/>
        </authorList>
    </citation>
    <scope>NUCLEOTIDE SEQUENCE [LARGE SCALE GENOMIC DNA]</scope>
    <source>
        <strain evidence="2">CBS 10300</strain>
    </source>
</reference>
<sequence>MLAMDGVVSPVGQAISDSAPLDTRQSNRTRVVHLQAAHIMPFMVFRYTKLQRLLSMFAGGTNLQSKLYWLRELDVKLAANGFIGHRPDGDEIIFGMGPQGNDIALPDGELLNIHLDLAIVISKILMDEEDYNEGNMKDTSSAARISALALSLELKRLQDEHSGNDRLQERGSDIWRVTTNSQIGS</sequence>